<evidence type="ECO:0000313" key="1">
    <source>
        <dbReference type="EMBL" id="KAA1097974.1"/>
    </source>
</evidence>
<dbReference type="Proteomes" id="UP000324748">
    <property type="component" value="Unassembled WGS sequence"/>
</dbReference>
<comment type="caution">
    <text evidence="1">The sequence shown here is derived from an EMBL/GenBank/DDBJ whole genome shotgun (WGS) entry which is preliminary data.</text>
</comment>
<gene>
    <name evidence="1" type="ORF">PGT21_025854</name>
</gene>
<evidence type="ECO:0000313" key="2">
    <source>
        <dbReference type="Proteomes" id="UP000324748"/>
    </source>
</evidence>
<reference evidence="1 2" key="1">
    <citation type="submission" date="2019-05" db="EMBL/GenBank/DDBJ databases">
        <title>Emergence of the Ug99 lineage of the wheat stem rust pathogen through somatic hybridization.</title>
        <authorList>
            <person name="Li F."/>
            <person name="Upadhyaya N.M."/>
            <person name="Sperschneider J."/>
            <person name="Matny O."/>
            <person name="Nguyen-Phuc H."/>
            <person name="Mago R."/>
            <person name="Raley C."/>
            <person name="Miller M.E."/>
            <person name="Silverstein K.A.T."/>
            <person name="Henningsen E."/>
            <person name="Hirsch C.D."/>
            <person name="Visser B."/>
            <person name="Pretorius Z.A."/>
            <person name="Steffenson B.J."/>
            <person name="Schwessinger B."/>
            <person name="Dodds P.N."/>
            <person name="Figueroa M."/>
        </authorList>
    </citation>
    <scope>NUCLEOTIDE SEQUENCE [LARGE SCALE GENOMIC DNA]</scope>
    <source>
        <strain evidence="1">21-0</strain>
    </source>
</reference>
<protein>
    <submittedName>
        <fullName evidence="1">Uncharacterized protein</fullName>
    </submittedName>
</protein>
<organism evidence="1 2">
    <name type="scientific">Puccinia graminis f. sp. tritici</name>
    <dbReference type="NCBI Taxonomy" id="56615"/>
    <lineage>
        <taxon>Eukaryota</taxon>
        <taxon>Fungi</taxon>
        <taxon>Dikarya</taxon>
        <taxon>Basidiomycota</taxon>
        <taxon>Pucciniomycotina</taxon>
        <taxon>Pucciniomycetes</taxon>
        <taxon>Pucciniales</taxon>
        <taxon>Pucciniaceae</taxon>
        <taxon>Puccinia</taxon>
    </lineage>
</organism>
<keyword evidence="2" id="KW-1185">Reference proteome</keyword>
<proteinExistence type="predicted"/>
<dbReference type="EMBL" id="VSWC01000066">
    <property type="protein sequence ID" value="KAA1097974.1"/>
    <property type="molecule type" value="Genomic_DNA"/>
</dbReference>
<accession>A0A5B0PBH9</accession>
<name>A0A5B0PBH9_PUCGR</name>
<sequence>MVLDDRLEFGSKKDLVIFGKVCQRLLGRLTFLAEPICSRNAEPRRDLFKPHDYESLVDRMIQDISDFVNVV</sequence>
<dbReference type="AlphaFoldDB" id="A0A5B0PBH9"/>